<dbReference type="KEGG" id="kol:Kole_1959"/>
<reference evidence="1 2" key="2">
    <citation type="journal article" date="2011" name="J. Bacteriol.">
        <title>Genome Sequence of Kosmotoga olearia Strain TBF 19.5.1, a Thermophilic Bacterium with a Wide Growth Temperature Range, Isolated from the Troll B Oil Platform in the North Sea.</title>
        <authorList>
            <person name="Swithers K.S."/>
            <person name="Dipippo J.L."/>
            <person name="Bruce D.C."/>
            <person name="Detter C."/>
            <person name="Tapia R."/>
            <person name="Han S."/>
            <person name="Goodwin L.A."/>
            <person name="Han J."/>
            <person name="Woyke T."/>
            <person name="Pitluck S."/>
            <person name="Pennacchio L."/>
            <person name="Nolan M."/>
            <person name="Mikhailova N."/>
            <person name="Land M.L."/>
            <person name="Nesbo C.L."/>
            <person name="Gogarten J.P."/>
            <person name="Noll K.M."/>
        </authorList>
    </citation>
    <scope>NUCLEOTIDE SEQUENCE [LARGE SCALE GENOMIC DNA]</scope>
    <source>
        <strain evidence="2">ATCC BAA-1733 / DSM 21960 / TBF 19.5.1</strain>
    </source>
</reference>
<dbReference type="Proteomes" id="UP000002382">
    <property type="component" value="Chromosome"/>
</dbReference>
<organism evidence="1 2">
    <name type="scientific">Kosmotoga olearia (strain ATCC BAA-1733 / DSM 21960 / TBF 19.5.1)</name>
    <dbReference type="NCBI Taxonomy" id="521045"/>
    <lineage>
        <taxon>Bacteria</taxon>
        <taxon>Thermotogati</taxon>
        <taxon>Thermotogota</taxon>
        <taxon>Thermotogae</taxon>
        <taxon>Kosmotogales</taxon>
        <taxon>Kosmotogaceae</taxon>
        <taxon>Kosmotoga</taxon>
    </lineage>
</organism>
<protein>
    <recommendedName>
        <fullName evidence="3">PNPLA domain-containing protein</fullName>
    </recommendedName>
</protein>
<dbReference type="SUPFAM" id="SSF52151">
    <property type="entry name" value="FabD/lysophospholipase-like"/>
    <property type="match status" value="1"/>
</dbReference>
<sequence length="250" mass="28560">MRLAFGGDSILYLSLPGAIKALNESTIDIDEIHCVGFSCIPLFFSEYYKSADRAFSVMRHIWKDIDKTFHHPDGNKLVKTVELVKTLYRLGKSMHGVIPIKTLEDFVDKYFPDITTDKVPRLKIHAFNIKTYDDEMISGSLREAMKMTLAFPIQFGAYKDHVSGANVYGVPEGDILFLLNMPQNAVPRNALDYMMLSTIARTGEIVRYRKEKARYVIEFTSTNSNPDSFVPKLYKDTRKKLEALNTVQKK</sequence>
<reference evidence="1 2" key="1">
    <citation type="submission" date="2009-06" db="EMBL/GenBank/DDBJ databases">
        <title>Complete sequence of Thermotogales bacterium TBF 19.5.1.</title>
        <authorList>
            <consortium name="US DOE Joint Genome Institute"/>
            <person name="Lucas S."/>
            <person name="Copeland A."/>
            <person name="Lapidus A."/>
            <person name="Glavina del Rio T."/>
            <person name="Tice H."/>
            <person name="Bruce D."/>
            <person name="Goodwin L."/>
            <person name="Pitluck S."/>
            <person name="Chertkov O."/>
            <person name="Brettin T."/>
            <person name="Detter J.C."/>
            <person name="Han C."/>
            <person name="Schmutz J."/>
            <person name="Larimer F."/>
            <person name="Land M."/>
            <person name="Hauser L."/>
            <person name="Kyrpides N."/>
            <person name="Ovchinnikova G."/>
            <person name="Noll K."/>
        </authorList>
    </citation>
    <scope>NUCLEOTIDE SEQUENCE [LARGE SCALE GENOMIC DNA]</scope>
    <source>
        <strain evidence="2">ATCC BAA-1733 / DSM 21960 / TBF 19.5.1</strain>
    </source>
</reference>
<dbReference type="InterPro" id="IPR016035">
    <property type="entry name" value="Acyl_Trfase/lysoPLipase"/>
</dbReference>
<dbReference type="HOGENOM" id="CLU_1110275_0_0_0"/>
<dbReference type="eggNOG" id="COG1752">
    <property type="taxonomic scope" value="Bacteria"/>
</dbReference>
<evidence type="ECO:0008006" key="3">
    <source>
        <dbReference type="Google" id="ProtNLM"/>
    </source>
</evidence>
<name>C5CH37_KOSOT</name>
<evidence type="ECO:0000313" key="2">
    <source>
        <dbReference type="Proteomes" id="UP000002382"/>
    </source>
</evidence>
<accession>C5CH37</accession>
<dbReference type="AlphaFoldDB" id="C5CH37"/>
<dbReference type="EMBL" id="CP001634">
    <property type="protein sequence ID" value="ACR80640.1"/>
    <property type="molecule type" value="Genomic_DNA"/>
</dbReference>
<proteinExistence type="predicted"/>
<gene>
    <name evidence="1" type="ordered locus">Kole_1959</name>
</gene>
<dbReference type="STRING" id="521045.Kole_1959"/>
<evidence type="ECO:0000313" key="1">
    <source>
        <dbReference type="EMBL" id="ACR80640.1"/>
    </source>
</evidence>
<dbReference type="RefSeq" id="WP_015869283.1">
    <property type="nucleotide sequence ID" value="NC_012785.1"/>
</dbReference>
<dbReference type="OrthoDB" id="45000at2"/>
<keyword evidence="2" id="KW-1185">Reference proteome</keyword>